<dbReference type="InterPro" id="IPR004358">
    <property type="entry name" value="Sig_transdc_His_kin-like_C"/>
</dbReference>
<dbReference type="InterPro" id="IPR005467">
    <property type="entry name" value="His_kinase_dom"/>
</dbReference>
<name>A0A8J3SGX9_9ACTN</name>
<dbReference type="InterPro" id="IPR011712">
    <property type="entry name" value="Sig_transdc_His_kin_sub3_dim/P"/>
</dbReference>
<keyword evidence="12 21" id="KW-0418">Kinase</keyword>
<evidence type="ECO:0000256" key="13">
    <source>
        <dbReference type="ARBA" id="ARBA00022840"/>
    </source>
</evidence>
<dbReference type="GO" id="GO:0046872">
    <property type="term" value="F:metal ion binding"/>
    <property type="evidence" value="ECO:0007669"/>
    <property type="project" value="UniProtKB-KW"/>
</dbReference>
<comment type="cofactor">
    <cofactor evidence="2">
        <name>[4Fe-4S] cluster</name>
        <dbReference type="ChEBI" id="CHEBI:49883"/>
    </cofactor>
</comment>
<dbReference type="GO" id="GO:0016020">
    <property type="term" value="C:membrane"/>
    <property type="evidence" value="ECO:0007669"/>
    <property type="project" value="InterPro"/>
</dbReference>
<dbReference type="Gene3D" id="1.20.5.1930">
    <property type="match status" value="1"/>
</dbReference>
<dbReference type="InterPro" id="IPR003594">
    <property type="entry name" value="HATPase_dom"/>
</dbReference>
<sequence length="434" mass="46496">MRGGAPVSRLGLTDPEREARLLSRIIETISTGLDLGEIVQGVAALVTETTETDICFVHLLDDTGRRLVLRGATPPFDELAGRIELDLGEGVAGWVAAYGRPVVIDDDKLSDPRYKYIPELRGEDFTSMCSVPIATRPGHLVGVLNVHTRARRVFSYADVELLHSVGGLIAGTIENARLHRRLAEREEAMERFAERVVLAQEAERRRLAGEIHDGISQRIVSLSYHLSAALDVLTPRPAQEGDRLTEATEATGGAEAAEDGPGAAGGGSSAAAVEQIRRARLLAEDALAETRSAIEGLRPPVLDDLGLPASLASLARSFPQLTVEVDLTPVRLPEHVETAIYRVAQEALSNVARHSGARSAVISLAVRNDEIELEIEDDGVGFDPSRPARPPASTGYGLGGMRERAELLGGRLEVHSHRGSGTLLRVVIPVKGAP</sequence>
<dbReference type="GO" id="GO:0051539">
    <property type="term" value="F:4 iron, 4 sulfur cluster binding"/>
    <property type="evidence" value="ECO:0007669"/>
    <property type="project" value="UniProtKB-KW"/>
</dbReference>
<evidence type="ECO:0000313" key="21">
    <source>
        <dbReference type="EMBL" id="GIH92290.1"/>
    </source>
</evidence>
<dbReference type="Gene3D" id="3.30.450.40">
    <property type="match status" value="1"/>
</dbReference>
<keyword evidence="22" id="KW-1185">Reference proteome</keyword>
<evidence type="ECO:0000256" key="4">
    <source>
        <dbReference type="ARBA" id="ARBA00012438"/>
    </source>
</evidence>
<comment type="function">
    <text evidence="17">Member of the two-component regulatory system NreB/NreC involved in the control of dissimilatory nitrate/nitrite reduction in response to oxygen. NreB functions as a direct oxygen sensor histidine kinase which is autophosphorylated, in the absence of oxygen, probably at the conserved histidine residue, and transfers its phosphate group probably to a conserved aspartate residue of NreC. NreB/NreC activates the expression of the nitrate (narGHJI) and nitrite (nir) reductase operons, as well as the putative nitrate transporter gene narT.</text>
</comment>
<dbReference type="GO" id="GO:0046983">
    <property type="term" value="F:protein dimerization activity"/>
    <property type="evidence" value="ECO:0007669"/>
    <property type="project" value="InterPro"/>
</dbReference>
<evidence type="ECO:0000256" key="8">
    <source>
        <dbReference type="ARBA" id="ARBA00022553"/>
    </source>
</evidence>
<dbReference type="InterPro" id="IPR003018">
    <property type="entry name" value="GAF"/>
</dbReference>
<evidence type="ECO:0000256" key="5">
    <source>
        <dbReference type="ARBA" id="ARBA00017322"/>
    </source>
</evidence>
<dbReference type="GO" id="GO:0005737">
    <property type="term" value="C:cytoplasm"/>
    <property type="evidence" value="ECO:0007669"/>
    <property type="project" value="UniProtKB-SubCell"/>
</dbReference>
<evidence type="ECO:0000256" key="1">
    <source>
        <dbReference type="ARBA" id="ARBA00000085"/>
    </source>
</evidence>
<evidence type="ECO:0000313" key="22">
    <source>
        <dbReference type="Proteomes" id="UP000619788"/>
    </source>
</evidence>
<dbReference type="InterPro" id="IPR029016">
    <property type="entry name" value="GAF-like_dom_sf"/>
</dbReference>
<dbReference type="Proteomes" id="UP000619788">
    <property type="component" value="Unassembled WGS sequence"/>
</dbReference>
<keyword evidence="13" id="KW-0067">ATP-binding</keyword>
<dbReference type="InterPro" id="IPR050482">
    <property type="entry name" value="Sensor_HK_TwoCompSys"/>
</dbReference>
<dbReference type="Gene3D" id="3.30.565.10">
    <property type="entry name" value="Histidine kinase-like ATPase, C-terminal domain"/>
    <property type="match status" value="1"/>
</dbReference>
<accession>A0A8J3SGX9</accession>
<comment type="catalytic activity">
    <reaction evidence="1">
        <text>ATP + protein L-histidine = ADP + protein N-phospho-L-histidine.</text>
        <dbReference type="EC" id="2.7.13.3"/>
    </reaction>
</comment>
<comment type="caution">
    <text evidence="21">The sequence shown here is derived from an EMBL/GenBank/DDBJ whole genome shotgun (WGS) entry which is preliminary data.</text>
</comment>
<keyword evidence="8" id="KW-0597">Phosphoprotein</keyword>
<keyword evidence="6" id="KW-0004">4Fe-4S</keyword>
<evidence type="ECO:0000256" key="9">
    <source>
        <dbReference type="ARBA" id="ARBA00022679"/>
    </source>
</evidence>
<evidence type="ECO:0000256" key="3">
    <source>
        <dbReference type="ARBA" id="ARBA00004496"/>
    </source>
</evidence>
<keyword evidence="10" id="KW-0479">Metal-binding</keyword>
<dbReference type="SMART" id="SM00065">
    <property type="entry name" value="GAF"/>
    <property type="match status" value="1"/>
</dbReference>
<dbReference type="AlphaFoldDB" id="A0A8J3SGX9"/>
<dbReference type="Pfam" id="PF07730">
    <property type="entry name" value="HisKA_3"/>
    <property type="match status" value="1"/>
</dbReference>
<dbReference type="EMBL" id="BOOJ01000027">
    <property type="protein sequence ID" value="GIH92290.1"/>
    <property type="molecule type" value="Genomic_DNA"/>
</dbReference>
<keyword evidence="7" id="KW-0963">Cytoplasm</keyword>
<keyword evidence="9" id="KW-0808">Transferase</keyword>
<feature type="region of interest" description="Disordered" evidence="19">
    <location>
        <begin position="379"/>
        <end position="398"/>
    </location>
</feature>
<dbReference type="SMART" id="SM00387">
    <property type="entry name" value="HATPase_c"/>
    <property type="match status" value="1"/>
</dbReference>
<dbReference type="GO" id="GO:0005524">
    <property type="term" value="F:ATP binding"/>
    <property type="evidence" value="ECO:0007669"/>
    <property type="project" value="UniProtKB-KW"/>
</dbReference>
<dbReference type="SUPFAM" id="SSF55874">
    <property type="entry name" value="ATPase domain of HSP90 chaperone/DNA topoisomerase II/histidine kinase"/>
    <property type="match status" value="1"/>
</dbReference>
<dbReference type="PANTHER" id="PTHR24421:SF10">
    <property type="entry name" value="NITRATE_NITRITE SENSOR PROTEIN NARQ"/>
    <property type="match status" value="1"/>
</dbReference>
<evidence type="ECO:0000256" key="11">
    <source>
        <dbReference type="ARBA" id="ARBA00022741"/>
    </source>
</evidence>
<evidence type="ECO:0000256" key="18">
    <source>
        <dbReference type="ARBA" id="ARBA00030800"/>
    </source>
</evidence>
<dbReference type="CDD" id="cd16917">
    <property type="entry name" value="HATPase_UhpB-NarQ-NarX-like"/>
    <property type="match status" value="1"/>
</dbReference>
<feature type="compositionally biased region" description="Low complexity" evidence="19">
    <location>
        <begin position="247"/>
        <end position="261"/>
    </location>
</feature>
<dbReference type="Pfam" id="PF02518">
    <property type="entry name" value="HATPase_c"/>
    <property type="match status" value="1"/>
</dbReference>
<feature type="domain" description="Histidine kinase" evidence="20">
    <location>
        <begin position="340"/>
        <end position="432"/>
    </location>
</feature>
<keyword evidence="16" id="KW-0411">Iron-sulfur</keyword>
<reference evidence="21 22" key="1">
    <citation type="submission" date="2021-01" db="EMBL/GenBank/DDBJ databases">
        <title>Whole genome shotgun sequence of Planobispora siamensis NBRC 107568.</title>
        <authorList>
            <person name="Komaki H."/>
            <person name="Tamura T."/>
        </authorList>
    </citation>
    <scope>NUCLEOTIDE SEQUENCE [LARGE SCALE GENOMIC DNA]</scope>
    <source>
        <strain evidence="21 22">NBRC 107568</strain>
    </source>
</reference>
<protein>
    <recommendedName>
        <fullName evidence="5">Oxygen sensor histidine kinase NreB</fullName>
        <ecNumber evidence="4">2.7.13.3</ecNumber>
    </recommendedName>
    <alternativeName>
        <fullName evidence="18">Nitrogen regulation protein B</fullName>
    </alternativeName>
</protein>
<evidence type="ECO:0000256" key="10">
    <source>
        <dbReference type="ARBA" id="ARBA00022723"/>
    </source>
</evidence>
<dbReference type="GO" id="GO:0000155">
    <property type="term" value="F:phosphorelay sensor kinase activity"/>
    <property type="evidence" value="ECO:0007669"/>
    <property type="project" value="InterPro"/>
</dbReference>
<dbReference type="PROSITE" id="PS50109">
    <property type="entry name" value="HIS_KIN"/>
    <property type="match status" value="1"/>
</dbReference>
<dbReference type="PRINTS" id="PR00344">
    <property type="entry name" value="BCTRLSENSOR"/>
</dbReference>
<dbReference type="Pfam" id="PF13185">
    <property type="entry name" value="GAF_2"/>
    <property type="match status" value="1"/>
</dbReference>
<dbReference type="PANTHER" id="PTHR24421">
    <property type="entry name" value="NITRATE/NITRITE SENSOR PROTEIN NARX-RELATED"/>
    <property type="match status" value="1"/>
</dbReference>
<organism evidence="21 22">
    <name type="scientific">Planobispora siamensis</name>
    <dbReference type="NCBI Taxonomy" id="936338"/>
    <lineage>
        <taxon>Bacteria</taxon>
        <taxon>Bacillati</taxon>
        <taxon>Actinomycetota</taxon>
        <taxon>Actinomycetes</taxon>
        <taxon>Streptosporangiales</taxon>
        <taxon>Streptosporangiaceae</taxon>
        <taxon>Planobispora</taxon>
    </lineage>
</organism>
<comment type="subcellular location">
    <subcellularLocation>
        <location evidence="3">Cytoplasm</location>
    </subcellularLocation>
</comment>
<evidence type="ECO:0000256" key="6">
    <source>
        <dbReference type="ARBA" id="ARBA00022485"/>
    </source>
</evidence>
<keyword evidence="14" id="KW-0408">Iron</keyword>
<evidence type="ECO:0000256" key="19">
    <source>
        <dbReference type="SAM" id="MobiDB-lite"/>
    </source>
</evidence>
<evidence type="ECO:0000256" key="14">
    <source>
        <dbReference type="ARBA" id="ARBA00023004"/>
    </source>
</evidence>
<keyword evidence="15" id="KW-0902">Two-component regulatory system</keyword>
<evidence type="ECO:0000259" key="20">
    <source>
        <dbReference type="PROSITE" id="PS50109"/>
    </source>
</evidence>
<evidence type="ECO:0000256" key="2">
    <source>
        <dbReference type="ARBA" id="ARBA00001966"/>
    </source>
</evidence>
<dbReference type="SUPFAM" id="SSF55781">
    <property type="entry name" value="GAF domain-like"/>
    <property type="match status" value="1"/>
</dbReference>
<evidence type="ECO:0000256" key="12">
    <source>
        <dbReference type="ARBA" id="ARBA00022777"/>
    </source>
</evidence>
<proteinExistence type="predicted"/>
<evidence type="ECO:0000256" key="17">
    <source>
        <dbReference type="ARBA" id="ARBA00024827"/>
    </source>
</evidence>
<feature type="region of interest" description="Disordered" evidence="19">
    <location>
        <begin position="237"/>
        <end position="269"/>
    </location>
</feature>
<dbReference type="EC" id="2.7.13.3" evidence="4"/>
<evidence type="ECO:0000256" key="7">
    <source>
        <dbReference type="ARBA" id="ARBA00022490"/>
    </source>
</evidence>
<evidence type="ECO:0000256" key="15">
    <source>
        <dbReference type="ARBA" id="ARBA00023012"/>
    </source>
</evidence>
<evidence type="ECO:0000256" key="16">
    <source>
        <dbReference type="ARBA" id="ARBA00023014"/>
    </source>
</evidence>
<gene>
    <name evidence="21" type="ORF">Psi01_29200</name>
</gene>
<keyword evidence="11" id="KW-0547">Nucleotide-binding</keyword>
<dbReference type="InterPro" id="IPR036890">
    <property type="entry name" value="HATPase_C_sf"/>
</dbReference>